<organism evidence="3 4">
    <name type="scientific">Bondarzewia mesenterica</name>
    <dbReference type="NCBI Taxonomy" id="1095465"/>
    <lineage>
        <taxon>Eukaryota</taxon>
        <taxon>Fungi</taxon>
        <taxon>Dikarya</taxon>
        <taxon>Basidiomycota</taxon>
        <taxon>Agaricomycotina</taxon>
        <taxon>Agaricomycetes</taxon>
        <taxon>Russulales</taxon>
        <taxon>Bondarzewiaceae</taxon>
        <taxon>Bondarzewia</taxon>
    </lineage>
</organism>
<feature type="domain" description="Transglycosylase SLT" evidence="2">
    <location>
        <begin position="177"/>
        <end position="266"/>
    </location>
</feature>
<dbReference type="Proteomes" id="UP000310158">
    <property type="component" value="Unassembled WGS sequence"/>
</dbReference>
<dbReference type="EMBL" id="SGPL01000004">
    <property type="protein sequence ID" value="THH21333.1"/>
    <property type="molecule type" value="Genomic_DNA"/>
</dbReference>
<dbReference type="OrthoDB" id="2537480at2759"/>
<dbReference type="InterPro" id="IPR008258">
    <property type="entry name" value="Transglycosylase_SLT_dom_1"/>
</dbReference>
<proteinExistence type="predicted"/>
<dbReference type="Pfam" id="PF01464">
    <property type="entry name" value="SLT"/>
    <property type="match status" value="1"/>
</dbReference>
<dbReference type="InterPro" id="IPR023346">
    <property type="entry name" value="Lysozyme-like_dom_sf"/>
</dbReference>
<sequence>MKFSSGFVALAIAVVVVEGNGLHEDGLHMARHARLARRGDSASKRCKARAQSYSSPSLSTSTQFAAPTSIVAPTSSVAAPATTQAALKEFKADKGSVIGSVAGLISVKSTCGDIGATKDITPVSGPNGNIDWLNCGISDGGWNPPFVQLSDLIAADLSSSVKDANSPFKACNDFVGLFEKYGAEFNVPAIMLASFAMQESSCNPQTVGGAGEQGLMQLTKDKCGQAPGGNCKDPDYNIRTGAKYFTDTLNSNGGDVLTTIGQYNGWPPKMTFAEATAAASTSCCRCQNNLDYLHQFVNGWLQNVNAYTTQPRLGKFFNLDQCQ</sequence>
<feature type="signal peptide" evidence="1">
    <location>
        <begin position="1"/>
        <end position="19"/>
    </location>
</feature>
<keyword evidence="4" id="KW-1185">Reference proteome</keyword>
<feature type="chain" id="PRO_5020529864" description="Transglycosylase SLT domain-containing protein" evidence="1">
    <location>
        <begin position="20"/>
        <end position="323"/>
    </location>
</feature>
<evidence type="ECO:0000256" key="1">
    <source>
        <dbReference type="SAM" id="SignalP"/>
    </source>
</evidence>
<comment type="caution">
    <text evidence="3">The sequence shown here is derived from an EMBL/GenBank/DDBJ whole genome shotgun (WGS) entry which is preliminary data.</text>
</comment>
<accession>A0A4V3XGG6</accession>
<dbReference type="SUPFAM" id="SSF53955">
    <property type="entry name" value="Lysozyme-like"/>
    <property type="match status" value="1"/>
</dbReference>
<reference evidence="3 4" key="1">
    <citation type="submission" date="2019-02" db="EMBL/GenBank/DDBJ databases">
        <title>Genome sequencing of the rare red list fungi Bondarzewia mesenterica.</title>
        <authorList>
            <person name="Buettner E."/>
            <person name="Kellner H."/>
        </authorList>
    </citation>
    <scope>NUCLEOTIDE SEQUENCE [LARGE SCALE GENOMIC DNA]</scope>
    <source>
        <strain evidence="3 4">DSM 108281</strain>
    </source>
</reference>
<evidence type="ECO:0000313" key="3">
    <source>
        <dbReference type="EMBL" id="THH21333.1"/>
    </source>
</evidence>
<keyword evidence="1" id="KW-0732">Signal</keyword>
<dbReference type="AlphaFoldDB" id="A0A4V3XGG6"/>
<gene>
    <name evidence="3" type="ORF">EW146_g181</name>
</gene>
<protein>
    <recommendedName>
        <fullName evidence="2">Transglycosylase SLT domain-containing protein</fullName>
    </recommendedName>
</protein>
<dbReference type="Gene3D" id="1.10.530.10">
    <property type="match status" value="1"/>
</dbReference>
<name>A0A4V3XGG6_9AGAM</name>
<evidence type="ECO:0000313" key="4">
    <source>
        <dbReference type="Proteomes" id="UP000310158"/>
    </source>
</evidence>
<evidence type="ECO:0000259" key="2">
    <source>
        <dbReference type="Pfam" id="PF01464"/>
    </source>
</evidence>